<dbReference type="Pfam" id="PF13439">
    <property type="entry name" value="Glyco_transf_4"/>
    <property type="match status" value="1"/>
</dbReference>
<feature type="domain" description="Glycosyltransferase subfamily 4-like N-terminal" evidence="2">
    <location>
        <begin position="104"/>
        <end position="211"/>
    </location>
</feature>
<dbReference type="AlphaFoldDB" id="A0A1G7GVR2"/>
<dbReference type="InterPro" id="IPR050194">
    <property type="entry name" value="Glycosyltransferase_grp1"/>
</dbReference>
<protein>
    <submittedName>
        <fullName evidence="3">Colanic acid/amylovoran biosynthesis glycosyltransferase</fullName>
    </submittedName>
</protein>
<dbReference type="SUPFAM" id="SSF53756">
    <property type="entry name" value="UDP-Glycosyltransferase/glycogen phosphorylase"/>
    <property type="match status" value="1"/>
</dbReference>
<dbReference type="Pfam" id="PF00534">
    <property type="entry name" value="Glycos_transf_1"/>
    <property type="match status" value="1"/>
</dbReference>
<feature type="domain" description="Glycosyl transferase family 1" evidence="1">
    <location>
        <begin position="228"/>
        <end position="384"/>
    </location>
</feature>
<dbReference type="PANTHER" id="PTHR45947:SF3">
    <property type="entry name" value="SULFOQUINOVOSYL TRANSFERASE SQD2"/>
    <property type="match status" value="1"/>
</dbReference>
<dbReference type="Proteomes" id="UP000199321">
    <property type="component" value="Unassembled WGS sequence"/>
</dbReference>
<evidence type="ECO:0000313" key="3">
    <source>
        <dbReference type="EMBL" id="SDE92019.1"/>
    </source>
</evidence>
<sequence>MKTILFKLNQFPNLSETFILAQIILAIESGFKVKIIVSQLLDIEGSRLEELIYKYSICNLIVIEDFRIPKSRVFRLISAVYLFFLNLKYLKKLILYYKEQETINLSSVHQFHFYCKFKEYDIVHVQYGTNTWPMDVLKKIGLLRSKLIVSFHGHDAFFPINGHIPNNGYYDKLFNYGDLVIANTAYLANELLKLGCPHHKIQIIPVGVDTSFFVKGETTKTPQVIFNLISVGRLEKVKGHEYAIQVAELLNKKGCEISLRIIGEGSERGKLEKIILSKNLEGVIKLVGKKSPLEVRDMLRSSDVFIFTSVATKFNRRETQGLATIEAQACGLPVVVFDSGGVKYTLKDNVTGYIVPEYDVNLMSERVEQLLNNPELTKKMGIAAISFVEEEFSQNQIKAKWTKVYEINS</sequence>
<evidence type="ECO:0000313" key="4">
    <source>
        <dbReference type="Proteomes" id="UP000199321"/>
    </source>
</evidence>
<dbReference type="PANTHER" id="PTHR45947">
    <property type="entry name" value="SULFOQUINOVOSYL TRANSFERASE SQD2"/>
    <property type="match status" value="1"/>
</dbReference>
<dbReference type="EMBL" id="FNBA01000003">
    <property type="protein sequence ID" value="SDE92019.1"/>
    <property type="molecule type" value="Genomic_DNA"/>
</dbReference>
<dbReference type="OrthoDB" id="832722at2"/>
<dbReference type="GO" id="GO:0016757">
    <property type="term" value="F:glycosyltransferase activity"/>
    <property type="evidence" value="ECO:0007669"/>
    <property type="project" value="InterPro"/>
</dbReference>
<name>A0A1G7GVR2_9FLAO</name>
<dbReference type="InterPro" id="IPR001296">
    <property type="entry name" value="Glyco_trans_1"/>
</dbReference>
<reference evidence="3 4" key="1">
    <citation type="submission" date="2016-10" db="EMBL/GenBank/DDBJ databases">
        <authorList>
            <person name="de Groot N.N."/>
        </authorList>
    </citation>
    <scope>NUCLEOTIDE SEQUENCE [LARGE SCALE GENOMIC DNA]</scope>
    <source>
        <strain evidence="3 4">DSM 16195</strain>
    </source>
</reference>
<keyword evidence="4" id="KW-1185">Reference proteome</keyword>
<organism evidence="3 4">
    <name type="scientific">Ulvibacter litoralis</name>
    <dbReference type="NCBI Taxonomy" id="227084"/>
    <lineage>
        <taxon>Bacteria</taxon>
        <taxon>Pseudomonadati</taxon>
        <taxon>Bacteroidota</taxon>
        <taxon>Flavobacteriia</taxon>
        <taxon>Flavobacteriales</taxon>
        <taxon>Flavobacteriaceae</taxon>
        <taxon>Ulvibacter</taxon>
    </lineage>
</organism>
<evidence type="ECO:0000259" key="2">
    <source>
        <dbReference type="Pfam" id="PF13439"/>
    </source>
</evidence>
<dbReference type="Gene3D" id="3.40.50.2000">
    <property type="entry name" value="Glycogen Phosphorylase B"/>
    <property type="match status" value="2"/>
</dbReference>
<gene>
    <name evidence="3" type="ORF">SAMN05421855_103347</name>
</gene>
<accession>A0A1G7GVR2</accession>
<keyword evidence="3" id="KW-0808">Transferase</keyword>
<proteinExistence type="predicted"/>
<dbReference type="STRING" id="227084.SAMN05421855_103347"/>
<dbReference type="RefSeq" id="WP_093144495.1">
    <property type="nucleotide sequence ID" value="NZ_BMWO01000005.1"/>
</dbReference>
<evidence type="ECO:0000259" key="1">
    <source>
        <dbReference type="Pfam" id="PF00534"/>
    </source>
</evidence>
<dbReference type="InterPro" id="IPR028098">
    <property type="entry name" value="Glyco_trans_4-like_N"/>
</dbReference>